<feature type="domain" description="Histidine kinase" evidence="14">
    <location>
        <begin position="318"/>
        <end position="537"/>
    </location>
</feature>
<reference evidence="16 17" key="1">
    <citation type="submission" date="2020-01" db="EMBL/GenBank/DDBJ databases">
        <title>Paenibacillus soybeanensis sp. nov. isolated from the nodules of soybean (Glycine max(L.) Merr).</title>
        <authorList>
            <person name="Wang H."/>
        </authorList>
    </citation>
    <scope>NUCLEOTIDE SEQUENCE [LARGE SCALE GENOMIC DNA]</scope>
    <source>
        <strain evidence="16 17">DSM 23054</strain>
    </source>
</reference>
<dbReference type="PROSITE" id="PS50885">
    <property type="entry name" value="HAMP"/>
    <property type="match status" value="1"/>
</dbReference>
<evidence type="ECO:0000256" key="6">
    <source>
        <dbReference type="ARBA" id="ARBA00022679"/>
    </source>
</evidence>
<evidence type="ECO:0000256" key="2">
    <source>
        <dbReference type="ARBA" id="ARBA00004651"/>
    </source>
</evidence>
<evidence type="ECO:0000259" key="15">
    <source>
        <dbReference type="PROSITE" id="PS50885"/>
    </source>
</evidence>
<dbReference type="GO" id="GO:0005886">
    <property type="term" value="C:plasma membrane"/>
    <property type="evidence" value="ECO:0007669"/>
    <property type="project" value="UniProtKB-SubCell"/>
</dbReference>
<accession>A0A7X4YJY7</accession>
<dbReference type="InterPro" id="IPR003594">
    <property type="entry name" value="HATPase_dom"/>
</dbReference>
<dbReference type="PANTHER" id="PTHR45453">
    <property type="entry name" value="PHOSPHATE REGULON SENSOR PROTEIN PHOR"/>
    <property type="match status" value="1"/>
</dbReference>
<keyword evidence="10" id="KW-0902">Two-component regulatory system</keyword>
<dbReference type="Gene3D" id="3.30.565.10">
    <property type="entry name" value="Histidine kinase-like ATPase, C-terminal domain"/>
    <property type="match status" value="1"/>
</dbReference>
<keyword evidence="8" id="KW-0418">Kinase</keyword>
<sequence length="537" mass="58368">MAFRNSIAFRLFAVTFIVIMLFAGLLLALLAGGFPSFYEQRQKSDVAAEFKQLGKRYAAQESSGGKPGMPAYVTQFDSDYYAKTAVLTVRDGVVTTVLMSGSSPKQSVFFQGGIHGLDGPDGSEMILVPNPPLPSELAGISAAVQEWTKNEDESGKVLRGGHTVVYRSGAGGGTTTPKQLIAVTPVSSDGARSGTVLLSVSSLQPITHAAAVFKGLSLYVFGAAFIFVLLLAFGYATIITKPLIRLNALAGRLARLDFDVRTRWRRKDEIGELARTFDFLADNLSGTLEELQTANEKLRQDIEREKRLERMRRSFIAGVSHELKTPLSLIGGYAEGLKDNIGSGAKRERYAQVILEETRRMAAIVGDMLDLSHLESGQYSLRREAFSVAELLNGAADRAAALGEARSVRVSVDLPPGEEARMTAVADRFRIDQVLTNLVTNAVRHAPDGGAVELRAAAVDDEWQIVVFNEGEPIPEEELPRIWGQFYRIDQARSRESGGTGIGLAIVRQILELHGSRCGVRNENSGVAFAFTLRRAT</sequence>
<evidence type="ECO:0000256" key="11">
    <source>
        <dbReference type="ARBA" id="ARBA00023136"/>
    </source>
</evidence>
<dbReference type="CDD" id="cd00082">
    <property type="entry name" value="HisKA"/>
    <property type="match status" value="1"/>
</dbReference>
<keyword evidence="4" id="KW-1003">Cell membrane</keyword>
<dbReference type="SMART" id="SM00304">
    <property type="entry name" value="HAMP"/>
    <property type="match status" value="1"/>
</dbReference>
<evidence type="ECO:0000313" key="16">
    <source>
        <dbReference type="EMBL" id="NBC67678.1"/>
    </source>
</evidence>
<keyword evidence="13" id="KW-0812">Transmembrane</keyword>
<evidence type="ECO:0000313" key="17">
    <source>
        <dbReference type="Proteomes" id="UP000558113"/>
    </source>
</evidence>
<dbReference type="FunFam" id="1.10.287.130:FF:000001">
    <property type="entry name" value="Two-component sensor histidine kinase"/>
    <property type="match status" value="1"/>
</dbReference>
<evidence type="ECO:0000259" key="14">
    <source>
        <dbReference type="PROSITE" id="PS50109"/>
    </source>
</evidence>
<keyword evidence="11 13" id="KW-0472">Membrane</keyword>
<dbReference type="Pfam" id="PF02518">
    <property type="entry name" value="HATPase_c"/>
    <property type="match status" value="1"/>
</dbReference>
<dbReference type="SMART" id="SM00387">
    <property type="entry name" value="HATPase_c"/>
    <property type="match status" value="1"/>
</dbReference>
<dbReference type="InterPro" id="IPR050351">
    <property type="entry name" value="BphY/WalK/GraS-like"/>
</dbReference>
<dbReference type="GO" id="GO:0004721">
    <property type="term" value="F:phosphoprotein phosphatase activity"/>
    <property type="evidence" value="ECO:0007669"/>
    <property type="project" value="TreeGrafter"/>
</dbReference>
<keyword evidence="6" id="KW-0808">Transferase</keyword>
<organism evidence="16 17">
    <name type="scientific">Paenibacillus sacheonensis</name>
    <dbReference type="NCBI Taxonomy" id="742054"/>
    <lineage>
        <taxon>Bacteria</taxon>
        <taxon>Bacillati</taxon>
        <taxon>Bacillota</taxon>
        <taxon>Bacilli</taxon>
        <taxon>Bacillales</taxon>
        <taxon>Paenibacillaceae</taxon>
        <taxon>Paenibacillus</taxon>
    </lineage>
</organism>
<dbReference type="GO" id="GO:0000155">
    <property type="term" value="F:phosphorelay sensor kinase activity"/>
    <property type="evidence" value="ECO:0007669"/>
    <property type="project" value="InterPro"/>
</dbReference>
<dbReference type="PROSITE" id="PS50109">
    <property type="entry name" value="HIS_KIN"/>
    <property type="match status" value="1"/>
</dbReference>
<evidence type="ECO:0000256" key="9">
    <source>
        <dbReference type="ARBA" id="ARBA00022840"/>
    </source>
</evidence>
<dbReference type="InterPro" id="IPR003660">
    <property type="entry name" value="HAMP_dom"/>
</dbReference>
<evidence type="ECO:0000256" key="13">
    <source>
        <dbReference type="SAM" id="Phobius"/>
    </source>
</evidence>
<dbReference type="OrthoDB" id="9762826at2"/>
<comment type="subcellular location">
    <subcellularLocation>
        <location evidence="2">Cell membrane</location>
        <topology evidence="2">Multi-pass membrane protein</topology>
    </subcellularLocation>
</comment>
<evidence type="ECO:0000256" key="4">
    <source>
        <dbReference type="ARBA" id="ARBA00022475"/>
    </source>
</evidence>
<dbReference type="Pfam" id="PF00512">
    <property type="entry name" value="HisKA"/>
    <property type="match status" value="1"/>
</dbReference>
<feature type="transmembrane region" description="Helical" evidence="13">
    <location>
        <begin position="216"/>
        <end position="238"/>
    </location>
</feature>
<feature type="domain" description="HAMP" evidence="15">
    <location>
        <begin position="237"/>
        <end position="289"/>
    </location>
</feature>
<name>A0A7X4YJY7_9BACL</name>
<dbReference type="InterPro" id="IPR005467">
    <property type="entry name" value="His_kinase_dom"/>
</dbReference>
<dbReference type="FunFam" id="3.30.565.10:FF:000006">
    <property type="entry name" value="Sensor histidine kinase WalK"/>
    <property type="match status" value="1"/>
</dbReference>
<evidence type="ECO:0000256" key="5">
    <source>
        <dbReference type="ARBA" id="ARBA00022553"/>
    </source>
</evidence>
<dbReference type="GO" id="GO:0005524">
    <property type="term" value="F:ATP binding"/>
    <property type="evidence" value="ECO:0007669"/>
    <property type="project" value="UniProtKB-KW"/>
</dbReference>
<gene>
    <name evidence="16" type="ORF">GT003_01570</name>
</gene>
<proteinExistence type="predicted"/>
<dbReference type="Pfam" id="PF00672">
    <property type="entry name" value="HAMP"/>
    <property type="match status" value="1"/>
</dbReference>
<keyword evidence="17" id="KW-1185">Reference proteome</keyword>
<dbReference type="InterPro" id="IPR003661">
    <property type="entry name" value="HisK_dim/P_dom"/>
</dbReference>
<evidence type="ECO:0000256" key="1">
    <source>
        <dbReference type="ARBA" id="ARBA00000085"/>
    </source>
</evidence>
<evidence type="ECO:0000256" key="10">
    <source>
        <dbReference type="ARBA" id="ARBA00023012"/>
    </source>
</evidence>
<keyword evidence="12" id="KW-0175">Coiled coil</keyword>
<keyword evidence="7" id="KW-0547">Nucleotide-binding</keyword>
<dbReference type="RefSeq" id="WP_161693700.1">
    <property type="nucleotide sequence ID" value="NZ_JAAAMU010000001.1"/>
</dbReference>
<dbReference type="InterPro" id="IPR036890">
    <property type="entry name" value="HATPase_C_sf"/>
</dbReference>
<dbReference type="Gene3D" id="6.10.340.10">
    <property type="match status" value="1"/>
</dbReference>
<feature type="transmembrane region" description="Helical" evidence="13">
    <location>
        <begin position="12"/>
        <end position="34"/>
    </location>
</feature>
<protein>
    <recommendedName>
        <fullName evidence="3">histidine kinase</fullName>
        <ecNumber evidence="3">2.7.13.3</ecNumber>
    </recommendedName>
</protein>
<dbReference type="GO" id="GO:0016036">
    <property type="term" value="P:cellular response to phosphate starvation"/>
    <property type="evidence" value="ECO:0007669"/>
    <property type="project" value="TreeGrafter"/>
</dbReference>
<evidence type="ECO:0000256" key="12">
    <source>
        <dbReference type="SAM" id="Coils"/>
    </source>
</evidence>
<dbReference type="Proteomes" id="UP000558113">
    <property type="component" value="Unassembled WGS sequence"/>
</dbReference>
<dbReference type="SUPFAM" id="SSF47384">
    <property type="entry name" value="Homodimeric domain of signal transducing histidine kinase"/>
    <property type="match status" value="1"/>
</dbReference>
<evidence type="ECO:0000256" key="7">
    <source>
        <dbReference type="ARBA" id="ARBA00022741"/>
    </source>
</evidence>
<keyword evidence="13" id="KW-1133">Transmembrane helix</keyword>
<comment type="caution">
    <text evidence="16">The sequence shown here is derived from an EMBL/GenBank/DDBJ whole genome shotgun (WGS) entry which is preliminary data.</text>
</comment>
<dbReference type="Gene3D" id="1.10.287.130">
    <property type="match status" value="1"/>
</dbReference>
<dbReference type="SMART" id="SM00388">
    <property type="entry name" value="HisKA"/>
    <property type="match status" value="1"/>
</dbReference>
<comment type="catalytic activity">
    <reaction evidence="1">
        <text>ATP + protein L-histidine = ADP + protein N-phospho-L-histidine.</text>
        <dbReference type="EC" id="2.7.13.3"/>
    </reaction>
</comment>
<dbReference type="EMBL" id="JAAAMU010000001">
    <property type="protein sequence ID" value="NBC67678.1"/>
    <property type="molecule type" value="Genomic_DNA"/>
</dbReference>
<dbReference type="SUPFAM" id="SSF158472">
    <property type="entry name" value="HAMP domain-like"/>
    <property type="match status" value="1"/>
</dbReference>
<feature type="coiled-coil region" evidence="12">
    <location>
        <begin position="281"/>
        <end position="311"/>
    </location>
</feature>
<evidence type="ECO:0000256" key="3">
    <source>
        <dbReference type="ARBA" id="ARBA00012438"/>
    </source>
</evidence>
<dbReference type="InterPro" id="IPR036097">
    <property type="entry name" value="HisK_dim/P_sf"/>
</dbReference>
<evidence type="ECO:0000256" key="8">
    <source>
        <dbReference type="ARBA" id="ARBA00022777"/>
    </source>
</evidence>
<keyword evidence="5" id="KW-0597">Phosphoprotein</keyword>
<keyword evidence="9" id="KW-0067">ATP-binding</keyword>
<dbReference type="PANTHER" id="PTHR45453:SF3">
    <property type="entry name" value="HISTIDINE KINASE"/>
    <property type="match status" value="1"/>
</dbReference>
<dbReference type="AlphaFoldDB" id="A0A7X4YJY7"/>
<dbReference type="CDD" id="cd06225">
    <property type="entry name" value="HAMP"/>
    <property type="match status" value="1"/>
</dbReference>
<dbReference type="SUPFAM" id="SSF55874">
    <property type="entry name" value="ATPase domain of HSP90 chaperone/DNA topoisomerase II/histidine kinase"/>
    <property type="match status" value="1"/>
</dbReference>
<dbReference type="EC" id="2.7.13.3" evidence="3"/>